<dbReference type="Pfam" id="PF16029">
    <property type="entry name" value="DUF4787"/>
    <property type="match status" value="1"/>
</dbReference>
<proteinExistence type="predicted"/>
<dbReference type="AlphaFoldDB" id="A0A835S5H5"/>
<evidence type="ECO:0000313" key="1">
    <source>
        <dbReference type="EMBL" id="KAG0498736.1"/>
    </source>
</evidence>
<reference evidence="3 4" key="1">
    <citation type="journal article" date="2020" name="Nat. Food">
        <title>A phased Vanilla planifolia genome enables genetic improvement of flavour and production.</title>
        <authorList>
            <person name="Hasing T."/>
            <person name="Tang H."/>
            <person name="Brym M."/>
            <person name="Khazi F."/>
            <person name="Huang T."/>
            <person name="Chambers A.H."/>
        </authorList>
    </citation>
    <scope>NUCLEOTIDE SEQUENCE [LARGE SCALE GENOMIC DNA]</scope>
    <source>
        <tissue evidence="2">Leaf</tissue>
    </source>
</reference>
<dbReference type="PANTHER" id="PTHR35455:SF1">
    <property type="entry name" value="AGAP005842-PA"/>
    <property type="match status" value="1"/>
</dbReference>
<dbReference type="EMBL" id="JADCNM010000001">
    <property type="protein sequence ID" value="KAG0502978.1"/>
    <property type="molecule type" value="Genomic_DNA"/>
</dbReference>
<keyword evidence="3" id="KW-1185">Reference proteome</keyword>
<evidence type="ECO:0000313" key="3">
    <source>
        <dbReference type="Proteomes" id="UP000636800"/>
    </source>
</evidence>
<protein>
    <submittedName>
        <fullName evidence="2">Uncharacterized protein</fullName>
    </submittedName>
</protein>
<name>A0A835S5H5_VANPL</name>
<dbReference type="PANTHER" id="PTHR35455">
    <property type="entry name" value="UNNAMED PRODUCT"/>
    <property type="match status" value="1"/>
</dbReference>
<dbReference type="OrthoDB" id="1915375at2759"/>
<dbReference type="InterPro" id="IPR031985">
    <property type="entry name" value="DUF4787"/>
</dbReference>
<evidence type="ECO:0000313" key="2">
    <source>
        <dbReference type="EMBL" id="KAG0502978.1"/>
    </source>
</evidence>
<gene>
    <name evidence="2" type="ORF">HPP92_003050</name>
    <name evidence="1" type="ORF">HPP92_003427</name>
</gene>
<dbReference type="Proteomes" id="UP000639772">
    <property type="component" value="Chromosome 1"/>
</dbReference>
<comment type="caution">
    <text evidence="2">The sequence shown here is derived from an EMBL/GenBank/DDBJ whole genome shotgun (WGS) entry which is preliminary data.</text>
</comment>
<sequence length="143" mass="16266">MFKRFRSGMRQFPKSMAKCSHSLPLHISSSMALCIVLMLSSFTSLVLTASRRPITDAEIRDKKSVCYADIESGLWGLKCKSSITEKENCALRCLSPACYQLIYESDPLEEGEKDHTRSQEYKYCLHKESLGESLERVKGVLEF</sequence>
<dbReference type="Proteomes" id="UP000636800">
    <property type="component" value="Chromosome 1"/>
</dbReference>
<accession>A0A835S5H5</accession>
<evidence type="ECO:0000313" key="4">
    <source>
        <dbReference type="Proteomes" id="UP000639772"/>
    </source>
</evidence>
<organism evidence="2 4">
    <name type="scientific">Vanilla planifolia</name>
    <name type="common">Vanilla</name>
    <dbReference type="NCBI Taxonomy" id="51239"/>
    <lineage>
        <taxon>Eukaryota</taxon>
        <taxon>Viridiplantae</taxon>
        <taxon>Streptophyta</taxon>
        <taxon>Embryophyta</taxon>
        <taxon>Tracheophyta</taxon>
        <taxon>Spermatophyta</taxon>
        <taxon>Magnoliopsida</taxon>
        <taxon>Liliopsida</taxon>
        <taxon>Asparagales</taxon>
        <taxon>Orchidaceae</taxon>
        <taxon>Vanilloideae</taxon>
        <taxon>Vanilleae</taxon>
        <taxon>Vanilla</taxon>
    </lineage>
</organism>
<dbReference type="EMBL" id="JADCNL010000001">
    <property type="protein sequence ID" value="KAG0498736.1"/>
    <property type="molecule type" value="Genomic_DNA"/>
</dbReference>